<dbReference type="GO" id="GO:0047499">
    <property type="term" value="F:calcium-independent phospholipase A2 activity"/>
    <property type="evidence" value="ECO:0007669"/>
    <property type="project" value="TreeGrafter"/>
</dbReference>
<dbReference type="EMBL" id="KN824278">
    <property type="protein sequence ID" value="KIM33654.1"/>
    <property type="molecule type" value="Genomic_DNA"/>
</dbReference>
<organism evidence="6 7">
    <name type="scientific">Serendipita vermifera MAFF 305830</name>
    <dbReference type="NCBI Taxonomy" id="933852"/>
    <lineage>
        <taxon>Eukaryota</taxon>
        <taxon>Fungi</taxon>
        <taxon>Dikarya</taxon>
        <taxon>Basidiomycota</taxon>
        <taxon>Agaricomycotina</taxon>
        <taxon>Agaricomycetes</taxon>
        <taxon>Sebacinales</taxon>
        <taxon>Serendipitaceae</taxon>
        <taxon>Serendipita</taxon>
    </lineage>
</organism>
<dbReference type="SUPFAM" id="SSF52151">
    <property type="entry name" value="FabD/lysophospholipase-like"/>
    <property type="match status" value="1"/>
</dbReference>
<dbReference type="InterPro" id="IPR002641">
    <property type="entry name" value="PNPLA_dom"/>
</dbReference>
<dbReference type="InterPro" id="IPR016035">
    <property type="entry name" value="Acyl_Trfase/lysoPLipase"/>
</dbReference>
<evidence type="ECO:0000256" key="2">
    <source>
        <dbReference type="ARBA" id="ARBA00022963"/>
    </source>
</evidence>
<sequence>DGGGVRSLSQLEIMKTIMHQLNWDPNEGTKLPCEQFDFMGGSGTGGLIAIMFARLRMSVDETFDEFSTIVEQVYQVEVSPSERTARLKACLEDLMKRRDHPLDMKLLDETTPETCPCYSFVLSSFLINAGAKLCLRSYPVKKSTVSPITIIDAALATCTMQPQFSPAISGQGFRRKEYIGPGVGASNPISEVIAEAHSLFGADTNVASLLSLGNGHPGIITLFPSDTELGLSKIIWDVMNDCMQKSRDIEQQIGTTGVYFRFSVEQGMQNEHIDLTSDPSWILTQTESYIEDPGTHNKFSAFVQRTTEALQTITLDQLSTFDSALTPHYVDHVAESGHVPSVSVQLPSDLDKKPVHVVGKSSPSFPLLLRLTCISQ</sequence>
<evidence type="ECO:0000313" key="6">
    <source>
        <dbReference type="EMBL" id="KIM33654.1"/>
    </source>
</evidence>
<evidence type="ECO:0000259" key="5">
    <source>
        <dbReference type="PROSITE" id="PS51635"/>
    </source>
</evidence>
<evidence type="ECO:0000256" key="1">
    <source>
        <dbReference type="ARBA" id="ARBA00022801"/>
    </source>
</evidence>
<gene>
    <name evidence="6" type="ORF">M408DRAFT_61512</name>
</gene>
<keyword evidence="1" id="KW-0378">Hydrolase</keyword>
<dbReference type="GO" id="GO:0046486">
    <property type="term" value="P:glycerolipid metabolic process"/>
    <property type="evidence" value="ECO:0007669"/>
    <property type="project" value="UniProtKB-ARBA"/>
</dbReference>
<dbReference type="Gene3D" id="3.40.1090.10">
    <property type="entry name" value="Cytosolic phospholipase A2 catalytic domain"/>
    <property type="match status" value="1"/>
</dbReference>
<dbReference type="GO" id="GO:0016020">
    <property type="term" value="C:membrane"/>
    <property type="evidence" value="ECO:0007669"/>
    <property type="project" value="TreeGrafter"/>
</dbReference>
<proteinExistence type="predicted"/>
<protein>
    <recommendedName>
        <fullName evidence="5">PNPLA domain-containing protein</fullName>
    </recommendedName>
</protein>
<dbReference type="PANTHER" id="PTHR24185">
    <property type="entry name" value="CALCIUM-INDEPENDENT PHOSPHOLIPASE A2-GAMMA"/>
    <property type="match status" value="1"/>
</dbReference>
<dbReference type="PROSITE" id="PS51635">
    <property type="entry name" value="PNPLA"/>
    <property type="match status" value="1"/>
</dbReference>
<accession>A0A0C3BNK4</accession>
<reference evidence="6 7" key="1">
    <citation type="submission" date="2014-04" db="EMBL/GenBank/DDBJ databases">
        <authorList>
            <consortium name="DOE Joint Genome Institute"/>
            <person name="Kuo A."/>
            <person name="Zuccaro A."/>
            <person name="Kohler A."/>
            <person name="Nagy L.G."/>
            <person name="Floudas D."/>
            <person name="Copeland A."/>
            <person name="Barry K.W."/>
            <person name="Cichocki N."/>
            <person name="Veneault-Fourrey C."/>
            <person name="LaButti K."/>
            <person name="Lindquist E.A."/>
            <person name="Lipzen A."/>
            <person name="Lundell T."/>
            <person name="Morin E."/>
            <person name="Murat C."/>
            <person name="Sun H."/>
            <person name="Tunlid A."/>
            <person name="Henrissat B."/>
            <person name="Grigoriev I.V."/>
            <person name="Hibbett D.S."/>
            <person name="Martin F."/>
            <person name="Nordberg H.P."/>
            <person name="Cantor M.N."/>
            <person name="Hua S.X."/>
        </authorList>
    </citation>
    <scope>NUCLEOTIDE SEQUENCE [LARGE SCALE GENOMIC DNA]</scope>
    <source>
        <strain evidence="6 7">MAFF 305830</strain>
    </source>
</reference>
<keyword evidence="2" id="KW-0442">Lipid degradation</keyword>
<name>A0A0C3BNK4_SERVB</name>
<feature type="domain" description="PNPLA" evidence="5">
    <location>
        <begin position="1"/>
        <end position="193"/>
    </location>
</feature>
<dbReference type="Proteomes" id="UP000054097">
    <property type="component" value="Unassembled WGS sequence"/>
</dbReference>
<reference evidence="7" key="2">
    <citation type="submission" date="2015-01" db="EMBL/GenBank/DDBJ databases">
        <title>Evolutionary Origins and Diversification of the Mycorrhizal Mutualists.</title>
        <authorList>
            <consortium name="DOE Joint Genome Institute"/>
            <consortium name="Mycorrhizal Genomics Consortium"/>
            <person name="Kohler A."/>
            <person name="Kuo A."/>
            <person name="Nagy L.G."/>
            <person name="Floudas D."/>
            <person name="Copeland A."/>
            <person name="Barry K.W."/>
            <person name="Cichocki N."/>
            <person name="Veneault-Fourrey C."/>
            <person name="LaButti K."/>
            <person name="Lindquist E.A."/>
            <person name="Lipzen A."/>
            <person name="Lundell T."/>
            <person name="Morin E."/>
            <person name="Murat C."/>
            <person name="Riley R."/>
            <person name="Ohm R."/>
            <person name="Sun H."/>
            <person name="Tunlid A."/>
            <person name="Henrissat B."/>
            <person name="Grigoriev I.V."/>
            <person name="Hibbett D.S."/>
            <person name="Martin F."/>
        </authorList>
    </citation>
    <scope>NUCLEOTIDE SEQUENCE [LARGE SCALE GENOMIC DNA]</scope>
    <source>
        <strain evidence="7">MAFF 305830</strain>
    </source>
</reference>
<feature type="non-terminal residue" evidence="6">
    <location>
        <position position="1"/>
    </location>
</feature>
<dbReference type="GO" id="GO:0016042">
    <property type="term" value="P:lipid catabolic process"/>
    <property type="evidence" value="ECO:0007669"/>
    <property type="project" value="UniProtKB-KW"/>
</dbReference>
<evidence type="ECO:0000256" key="3">
    <source>
        <dbReference type="ARBA" id="ARBA00023098"/>
    </source>
</evidence>
<dbReference type="GO" id="GO:0019369">
    <property type="term" value="P:arachidonate metabolic process"/>
    <property type="evidence" value="ECO:0007669"/>
    <property type="project" value="TreeGrafter"/>
</dbReference>
<dbReference type="OrthoDB" id="630895at2759"/>
<evidence type="ECO:0000256" key="4">
    <source>
        <dbReference type="PROSITE-ProRule" id="PRU01161"/>
    </source>
</evidence>
<evidence type="ECO:0000313" key="7">
    <source>
        <dbReference type="Proteomes" id="UP000054097"/>
    </source>
</evidence>
<comment type="caution">
    <text evidence="4">Lacks conserved residue(s) required for the propagation of feature annotation.</text>
</comment>
<dbReference type="HOGENOM" id="CLU_000288_144_2_1"/>
<dbReference type="AlphaFoldDB" id="A0A0C3BNK4"/>
<dbReference type="Pfam" id="PF01734">
    <property type="entry name" value="Patatin"/>
    <property type="match status" value="1"/>
</dbReference>
<keyword evidence="3" id="KW-0443">Lipid metabolism</keyword>
<keyword evidence="7" id="KW-1185">Reference proteome</keyword>
<dbReference type="PANTHER" id="PTHR24185:SF1">
    <property type="entry name" value="CALCIUM-INDEPENDENT PHOSPHOLIPASE A2-GAMMA"/>
    <property type="match status" value="1"/>
</dbReference>